<dbReference type="SMART" id="SM00480">
    <property type="entry name" value="POL3Bc"/>
    <property type="match status" value="1"/>
</dbReference>
<dbReference type="GO" id="GO:0008408">
    <property type="term" value="F:3'-5' exonuclease activity"/>
    <property type="evidence" value="ECO:0007669"/>
    <property type="project" value="InterPro"/>
</dbReference>
<feature type="domain" description="DNA polymerase III beta sliding clamp N-terminal" evidence="11">
    <location>
        <begin position="1"/>
        <end position="120"/>
    </location>
</feature>
<keyword evidence="6 13" id="KW-0808">Transferase</keyword>
<organism evidence="13 16">
    <name type="scientific">Ureaplasma urealyticum</name>
    <name type="common">Ureaplasma urealyticum biotype 2</name>
    <dbReference type="NCBI Taxonomy" id="2130"/>
    <lineage>
        <taxon>Bacteria</taxon>
        <taxon>Bacillati</taxon>
        <taxon>Mycoplasmatota</taxon>
        <taxon>Mycoplasmoidales</taxon>
        <taxon>Mycoplasmoidaceae</taxon>
        <taxon>Ureaplasma</taxon>
    </lineage>
</organism>
<evidence type="ECO:0000313" key="12">
    <source>
        <dbReference type="EMBL" id="MCF1348764.1"/>
    </source>
</evidence>
<name>A0AAP9ABH9_UREUR</name>
<dbReference type="PANTHER" id="PTHR30478:SF0">
    <property type="entry name" value="BETA SLIDING CLAMP"/>
    <property type="match status" value="1"/>
</dbReference>
<dbReference type="Proteomes" id="UP001201240">
    <property type="component" value="Unassembled WGS sequence"/>
</dbReference>
<dbReference type="Gene3D" id="3.10.150.10">
    <property type="entry name" value="DNA Polymerase III, subunit A, domain 2"/>
    <property type="match status" value="1"/>
</dbReference>
<evidence type="ECO:0000256" key="7">
    <source>
        <dbReference type="ARBA" id="ARBA00022695"/>
    </source>
</evidence>
<evidence type="ECO:0000256" key="2">
    <source>
        <dbReference type="ARBA" id="ARBA00004496"/>
    </source>
</evidence>
<comment type="similarity">
    <text evidence="3">Belongs to the beta sliding clamp family.</text>
</comment>
<sequence length="379" mass="43210">MEVFVSIKKLIEAMKFSTTIANTNNANALLLGVLIEVNENKITFKTTNNQVSGYKEISDGFEYFSSGKILVTAKILLGLISKLKDKSVLLKQVDTNILLIKTENFETQINTMNIESFPSLNFSLEDYVKISLPHQIMQEINAKVLPNVLNSQGIEKIQPISGVLIDTETLDNQLIAIGTDKIKASCLTKPYLGEKFKFIISYSTMKLIMEVLRNVEYSNNQIVDFYVRNKSLVFKVNDAILQTRMIDGVYPNVYSIFNETNEEKNYVFDRRLLIEIIERGMNIVMQEQNPKISIKIENNEAEISLTTFEIGNMKEKMPIINLSNANVEFIVNPSLLAHVLKNFENNDVTFKVKDEILRPIIFIDAKDLGFKQILSRIKN</sequence>
<dbReference type="EMBL" id="QOKT01000003">
    <property type="protein sequence ID" value="RCJ01777.1"/>
    <property type="molecule type" value="Genomic_DNA"/>
</dbReference>
<comment type="subcellular location">
    <subcellularLocation>
        <location evidence="2">Cytoplasm</location>
    </subcellularLocation>
</comment>
<dbReference type="Pfam" id="PF00712">
    <property type="entry name" value="DNA_pol3_beta"/>
    <property type="match status" value="1"/>
</dbReference>
<keyword evidence="5" id="KW-0963">Cytoplasm</keyword>
<reference evidence="14 15" key="1">
    <citation type="submission" date="2018-07" db="EMBL/GenBank/DDBJ databases">
        <title>Ureaplasma urealyticum 1000 the multidrug-resistant clinical isolate obtained from scrapings of the urogenital tract of a woman with inflammatory diseases of the reproductive organs.</title>
        <authorList>
            <person name="Kolesnikova E.A."/>
            <person name="Alekseeva A.E."/>
            <person name="Brusnigina N.F."/>
            <person name="Makhova M.A."/>
        </authorList>
    </citation>
    <scope>NUCLEOTIDE SEQUENCE [LARGE SCALE GENOMIC DNA]</scope>
    <source>
        <strain evidence="14 15">1000</strain>
    </source>
</reference>
<dbReference type="EC" id="2.7.7.7" evidence="13"/>
<dbReference type="NCBIfam" id="NF004184">
    <property type="entry name" value="PRK05643.3-2"/>
    <property type="match status" value="1"/>
</dbReference>
<accession>A0AAP9ABH9</accession>
<reference evidence="12 17" key="3">
    <citation type="submission" date="2021-10" db="EMBL/GenBank/DDBJ databases">
        <title>Sequencing the mobilome of antimicrobial resistant bacterial isolates spanning a range of GC content: The potential of a sustainable low cost, low infrastructure approach for surveillance with Oxford Nanopore sequencing.</title>
        <authorList>
            <person name="Sands K."/>
        </authorList>
    </citation>
    <scope>NUCLEOTIDE SEQUENCE [LARGE SCALE GENOMIC DNA]</scope>
    <source>
        <strain evidence="12 17">MIN-202</strain>
    </source>
</reference>
<dbReference type="GO" id="GO:0005737">
    <property type="term" value="C:cytoplasm"/>
    <property type="evidence" value="ECO:0007669"/>
    <property type="project" value="UniProtKB-SubCell"/>
</dbReference>
<dbReference type="EMBL" id="JAJBIS010000001">
    <property type="protein sequence ID" value="MCF1348764.1"/>
    <property type="molecule type" value="Genomic_DNA"/>
</dbReference>
<keyword evidence="9" id="KW-0239">DNA-directed DNA polymerase</keyword>
<gene>
    <name evidence="14" type="ORF">DSQ42_00400</name>
    <name evidence="13" type="ORF">FJM05_00400</name>
    <name evidence="12" type="ORF">LH652_00410</name>
</gene>
<keyword evidence="10" id="KW-0238">DNA-binding</keyword>
<dbReference type="GO" id="GO:0003887">
    <property type="term" value="F:DNA-directed DNA polymerase activity"/>
    <property type="evidence" value="ECO:0007669"/>
    <property type="project" value="UniProtKB-KW"/>
</dbReference>
<dbReference type="SUPFAM" id="SSF55979">
    <property type="entry name" value="DNA clamp"/>
    <property type="match status" value="2"/>
</dbReference>
<dbReference type="GO" id="GO:0006271">
    <property type="term" value="P:DNA strand elongation involved in DNA replication"/>
    <property type="evidence" value="ECO:0007669"/>
    <property type="project" value="TreeGrafter"/>
</dbReference>
<evidence type="ECO:0000259" key="11">
    <source>
        <dbReference type="Pfam" id="PF00712"/>
    </source>
</evidence>
<evidence type="ECO:0000313" key="16">
    <source>
        <dbReference type="Proteomes" id="UP000318231"/>
    </source>
</evidence>
<evidence type="ECO:0000313" key="15">
    <source>
        <dbReference type="Proteomes" id="UP000253077"/>
    </source>
</evidence>
<evidence type="ECO:0000256" key="5">
    <source>
        <dbReference type="ARBA" id="ARBA00022490"/>
    </source>
</evidence>
<evidence type="ECO:0000313" key="17">
    <source>
        <dbReference type="Proteomes" id="UP001201240"/>
    </source>
</evidence>
<dbReference type="InterPro" id="IPR022634">
    <property type="entry name" value="DNA_polIII_beta_N"/>
</dbReference>
<dbReference type="PANTHER" id="PTHR30478">
    <property type="entry name" value="DNA POLYMERASE III SUBUNIT BETA"/>
    <property type="match status" value="1"/>
</dbReference>
<evidence type="ECO:0000313" key="14">
    <source>
        <dbReference type="EMBL" id="RCJ01777.1"/>
    </source>
</evidence>
<keyword evidence="7 13" id="KW-0548">Nucleotidyltransferase</keyword>
<evidence type="ECO:0000256" key="9">
    <source>
        <dbReference type="ARBA" id="ARBA00022932"/>
    </source>
</evidence>
<evidence type="ECO:0000256" key="6">
    <source>
        <dbReference type="ARBA" id="ARBA00022679"/>
    </source>
</evidence>
<dbReference type="EMBL" id="CP041200">
    <property type="protein sequence ID" value="QDI64671.1"/>
    <property type="molecule type" value="Genomic_DNA"/>
</dbReference>
<evidence type="ECO:0000256" key="8">
    <source>
        <dbReference type="ARBA" id="ARBA00022705"/>
    </source>
</evidence>
<evidence type="ECO:0000256" key="4">
    <source>
        <dbReference type="ARBA" id="ARBA00011400"/>
    </source>
</evidence>
<reference evidence="13 16" key="2">
    <citation type="submission" date="2019-07" db="EMBL/GenBank/DDBJ databases">
        <title>Comparative genomics of three clinical Ureaplasma species: analysis of their core genomes and virulence factors.</title>
        <authorList>
            <person name="Yang T."/>
            <person name="Zhang Y."/>
            <person name="Li X."/>
            <person name="Kong Y."/>
            <person name="Yu H."/>
            <person name="Ruan Z."/>
            <person name="Xie X."/>
            <person name="Zhang J."/>
        </authorList>
    </citation>
    <scope>NUCLEOTIDE SEQUENCE [LARGE SCALE GENOMIC DNA]</scope>
    <source>
        <strain evidence="13 16">132</strain>
    </source>
</reference>
<evidence type="ECO:0000256" key="10">
    <source>
        <dbReference type="ARBA" id="ARBA00023125"/>
    </source>
</evidence>
<dbReference type="GeneID" id="93848571"/>
<comment type="subunit">
    <text evidence="4">Forms a ring-shaped head-to-tail homodimer around DNA which binds and tethers DNA polymerases and other proteins to the DNA. The DNA replisome complex has a single clamp-loading complex (3 tau and 1 each of delta, delta', psi and chi subunits) which binds 3 Pol III cores (1 core on the leading strand and 2 on the lagging strand) each with a beta sliding clamp dimer. Additional proteins in the replisome are other copies of gamma, psi and chi, Ssb, DNA helicase and RNA primase.</text>
</comment>
<dbReference type="RefSeq" id="WP_004026132.1">
    <property type="nucleotide sequence ID" value="NZ_CAMXZD010000002.1"/>
</dbReference>
<evidence type="ECO:0000313" key="13">
    <source>
        <dbReference type="EMBL" id="QDI64671.1"/>
    </source>
</evidence>
<evidence type="ECO:0000256" key="3">
    <source>
        <dbReference type="ARBA" id="ARBA00010752"/>
    </source>
</evidence>
<keyword evidence="8" id="KW-0235">DNA replication</keyword>
<dbReference type="Proteomes" id="UP000253077">
    <property type="component" value="Unassembled WGS sequence"/>
</dbReference>
<dbReference type="InterPro" id="IPR001001">
    <property type="entry name" value="DNA_polIII_beta"/>
</dbReference>
<dbReference type="InterPro" id="IPR046938">
    <property type="entry name" value="DNA_clamp_sf"/>
</dbReference>
<protein>
    <submittedName>
        <fullName evidence="13">DNA polymerase III subunit beta</fullName>
        <ecNumber evidence="13">2.7.7.7</ecNumber>
    </submittedName>
</protein>
<proteinExistence type="inferred from homology"/>
<dbReference type="Gene3D" id="3.70.10.10">
    <property type="match status" value="1"/>
</dbReference>
<dbReference type="CDD" id="cd00140">
    <property type="entry name" value="beta_clamp"/>
    <property type="match status" value="1"/>
</dbReference>
<dbReference type="GO" id="GO:0003677">
    <property type="term" value="F:DNA binding"/>
    <property type="evidence" value="ECO:0007669"/>
    <property type="project" value="UniProtKB-KW"/>
</dbReference>
<dbReference type="AlphaFoldDB" id="A0AAP9ABH9"/>
<dbReference type="GO" id="GO:0009360">
    <property type="term" value="C:DNA polymerase III complex"/>
    <property type="evidence" value="ECO:0007669"/>
    <property type="project" value="InterPro"/>
</dbReference>
<comment type="function">
    <text evidence="1">Confers DNA tethering and processivity to DNA polymerases and other proteins. Acts as a clamp, forming a ring around DNA (a reaction catalyzed by the clamp-loading complex) which diffuses in an ATP-independent manner freely and bidirectionally along dsDNA. Initially characterized for its ability to contact the catalytic subunit of DNA polymerase III (Pol III), a complex, multichain enzyme responsible for most of the replicative synthesis in bacteria; Pol III exhibits 3'-5' exonuclease proofreading activity. The beta chain is required for initiation of replication as well as for processivity of DNA replication.</text>
</comment>
<evidence type="ECO:0000256" key="1">
    <source>
        <dbReference type="ARBA" id="ARBA00002266"/>
    </source>
</evidence>
<dbReference type="Proteomes" id="UP000318231">
    <property type="component" value="Chromosome"/>
</dbReference>